<reference evidence="1" key="1">
    <citation type="submission" date="2021-01" db="EMBL/GenBank/DDBJ databases">
        <authorList>
            <consortium name="Genoscope - CEA"/>
            <person name="William W."/>
        </authorList>
    </citation>
    <scope>NUCLEOTIDE SEQUENCE</scope>
</reference>
<evidence type="ECO:0000313" key="2">
    <source>
        <dbReference type="Proteomes" id="UP000688137"/>
    </source>
</evidence>
<evidence type="ECO:0000313" key="1">
    <source>
        <dbReference type="EMBL" id="CAD8106428.1"/>
    </source>
</evidence>
<protein>
    <submittedName>
        <fullName evidence="1">Uncharacterized protein</fullName>
    </submittedName>
</protein>
<gene>
    <name evidence="1" type="ORF">PPRIM_AZ9-3.1.T1300116</name>
</gene>
<dbReference type="EMBL" id="CAJJDM010000133">
    <property type="protein sequence ID" value="CAD8106428.1"/>
    <property type="molecule type" value="Genomic_DNA"/>
</dbReference>
<dbReference type="OMA" id="QDISIMN"/>
<sequence>MVNSTILSNTKQIRGFSFQLKKPKTQKSISIASQRIRRGFSFVVEQWKISKLQSQLFSQNESLIQSSISMASQDISIMNSEYSIAKKIRGFSFVRNKKQL</sequence>
<comment type="caution">
    <text evidence="1">The sequence shown here is derived from an EMBL/GenBank/DDBJ whole genome shotgun (WGS) entry which is preliminary data.</text>
</comment>
<organism evidence="1 2">
    <name type="scientific">Paramecium primaurelia</name>
    <dbReference type="NCBI Taxonomy" id="5886"/>
    <lineage>
        <taxon>Eukaryota</taxon>
        <taxon>Sar</taxon>
        <taxon>Alveolata</taxon>
        <taxon>Ciliophora</taxon>
        <taxon>Intramacronucleata</taxon>
        <taxon>Oligohymenophorea</taxon>
        <taxon>Peniculida</taxon>
        <taxon>Parameciidae</taxon>
        <taxon>Paramecium</taxon>
    </lineage>
</organism>
<dbReference type="AlphaFoldDB" id="A0A8S1PUY3"/>
<keyword evidence="2" id="KW-1185">Reference proteome</keyword>
<dbReference type="Proteomes" id="UP000688137">
    <property type="component" value="Unassembled WGS sequence"/>
</dbReference>
<proteinExistence type="predicted"/>
<accession>A0A8S1PUY3</accession>
<name>A0A8S1PUY3_PARPR</name>